<evidence type="ECO:0000313" key="4">
    <source>
        <dbReference type="Proteomes" id="UP000199400"/>
    </source>
</evidence>
<dbReference type="InterPro" id="IPR011042">
    <property type="entry name" value="6-blade_b-propeller_TolB-like"/>
</dbReference>
<proteinExistence type="predicted"/>
<evidence type="ECO:0000256" key="1">
    <source>
        <dbReference type="ARBA" id="ARBA00022801"/>
    </source>
</evidence>
<keyword evidence="1" id="KW-0378">Hydrolase</keyword>
<dbReference type="Proteomes" id="UP000199400">
    <property type="component" value="Unassembled WGS sequence"/>
</dbReference>
<dbReference type="Pfam" id="PF00326">
    <property type="entry name" value="Peptidase_S9"/>
    <property type="match status" value="1"/>
</dbReference>
<sequence length="689" mass="74473">MRSPLVASLTLLAACAPPKAAKPYPTAEPPAGEAKAEAEAGVVRYFDRAVDLAPFLTGFPYVQWMPSLRTDKLFVLKTGERYELQMLDLAGEQAKSLAGAVTVSDVDWSQRSLWRLHHHAGTDTLWLHADARNDEHMNLWTLNLKTGALEQVTDHDYVYGFGLDDAESQIAYLPRAGAAPPYRTCLRVLDVASRAAREVVCDTPALSFTWSVPRFSPDGREVFFAAQVDGDRNRTQLVAVDLTAARPAVRVVTDPKVTRTDAELLEGWLDADSALFIANDDGYRNLFSMSRKTGAVKQLTRFTEDLTSASITDIGVVGVHRSPLGSSLAVIDPRGGKVLAARELPGAADVLEGRGGRVIWTHEAPDQHFELNVQGVLADAQGPAFGRGWSVGLSEAVRAAVVQCKAERVKIPTFDRDKATGKPRELHAFVLTPLQPHADPSRRLALVEAFYGGENRYSTFAHVMCAAGLTVVSPTVRGGDGFGKAFAALNDRDLGGDEIVDLFHVARWAERTLGLKPAQIGVFGGSHGGYATMRALTFPPGTKGHHDRYEFGFGLAHAGFSDIKSFHDQCNIPDWVVLESGDPNRPEDLARMKDRSPLSHVDLLAAPLLLTHGSNDWRVPVGESRAFYEKARALGKPVTLVEFPGQGHHIEGLGRIAELYQARFDLLQKVAAGPATTASASASASAGGG</sequence>
<dbReference type="PANTHER" id="PTHR42776">
    <property type="entry name" value="SERINE PEPTIDASE S9 FAMILY MEMBER"/>
    <property type="match status" value="1"/>
</dbReference>
<dbReference type="STRING" id="54.SAMN02745121_02602"/>
<dbReference type="SUPFAM" id="SSF69304">
    <property type="entry name" value="Tricorn protease N-terminal domain"/>
    <property type="match status" value="1"/>
</dbReference>
<feature type="domain" description="Peptidase S9 prolyl oligopeptidase catalytic" evidence="2">
    <location>
        <begin position="458"/>
        <end position="671"/>
    </location>
</feature>
<dbReference type="RefSeq" id="WP_096329015.1">
    <property type="nucleotide sequence ID" value="NZ_FOMX01000007.1"/>
</dbReference>
<dbReference type="Gene3D" id="3.40.50.1820">
    <property type="entry name" value="alpha/beta hydrolase"/>
    <property type="match status" value="1"/>
</dbReference>
<keyword evidence="4" id="KW-1185">Reference proteome</keyword>
<protein>
    <submittedName>
        <fullName evidence="3">Dipeptidyl aminopeptidase/acylaminoacyl peptidase</fullName>
    </submittedName>
</protein>
<dbReference type="SUPFAM" id="SSF53474">
    <property type="entry name" value="alpha/beta-Hydrolases"/>
    <property type="match status" value="1"/>
</dbReference>
<organism evidence="3 4">
    <name type="scientific">Nannocystis exedens</name>
    <dbReference type="NCBI Taxonomy" id="54"/>
    <lineage>
        <taxon>Bacteria</taxon>
        <taxon>Pseudomonadati</taxon>
        <taxon>Myxococcota</taxon>
        <taxon>Polyangia</taxon>
        <taxon>Nannocystales</taxon>
        <taxon>Nannocystaceae</taxon>
        <taxon>Nannocystis</taxon>
    </lineage>
</organism>
<accession>A0A1I1WY54</accession>
<keyword evidence="3" id="KW-0645">Protease</keyword>
<dbReference type="PROSITE" id="PS51257">
    <property type="entry name" value="PROKAR_LIPOPROTEIN"/>
    <property type="match status" value="1"/>
</dbReference>
<dbReference type="PANTHER" id="PTHR42776:SF27">
    <property type="entry name" value="DIPEPTIDYL PEPTIDASE FAMILY MEMBER 6"/>
    <property type="match status" value="1"/>
</dbReference>
<dbReference type="GO" id="GO:0004252">
    <property type="term" value="F:serine-type endopeptidase activity"/>
    <property type="evidence" value="ECO:0007669"/>
    <property type="project" value="TreeGrafter"/>
</dbReference>
<dbReference type="InterPro" id="IPR029058">
    <property type="entry name" value="AB_hydrolase_fold"/>
</dbReference>
<reference evidence="4" key="1">
    <citation type="submission" date="2016-10" db="EMBL/GenBank/DDBJ databases">
        <authorList>
            <person name="Varghese N."/>
            <person name="Submissions S."/>
        </authorList>
    </citation>
    <scope>NUCLEOTIDE SEQUENCE [LARGE SCALE GENOMIC DNA]</scope>
    <source>
        <strain evidence="4">ATCC 25963</strain>
    </source>
</reference>
<keyword evidence="3" id="KW-0031">Aminopeptidase</keyword>
<dbReference type="Gene3D" id="2.120.10.30">
    <property type="entry name" value="TolB, C-terminal domain"/>
    <property type="match status" value="1"/>
</dbReference>
<evidence type="ECO:0000259" key="2">
    <source>
        <dbReference type="Pfam" id="PF00326"/>
    </source>
</evidence>
<dbReference type="AlphaFoldDB" id="A0A1I1WY54"/>
<evidence type="ECO:0000313" key="3">
    <source>
        <dbReference type="EMBL" id="SFD99911.1"/>
    </source>
</evidence>
<name>A0A1I1WY54_9BACT</name>
<dbReference type="InterPro" id="IPR001375">
    <property type="entry name" value="Peptidase_S9_cat"/>
</dbReference>
<dbReference type="GO" id="GO:0006508">
    <property type="term" value="P:proteolysis"/>
    <property type="evidence" value="ECO:0007669"/>
    <property type="project" value="InterPro"/>
</dbReference>
<gene>
    <name evidence="3" type="ORF">SAMN02745121_02602</name>
</gene>
<dbReference type="GO" id="GO:0004177">
    <property type="term" value="F:aminopeptidase activity"/>
    <property type="evidence" value="ECO:0007669"/>
    <property type="project" value="UniProtKB-KW"/>
</dbReference>
<dbReference type="OrthoDB" id="4269629at2"/>
<dbReference type="EMBL" id="FOMX01000007">
    <property type="protein sequence ID" value="SFD99911.1"/>
    <property type="molecule type" value="Genomic_DNA"/>
</dbReference>